<comment type="subunit">
    <text evidence="4">Homodimer.</text>
</comment>
<evidence type="ECO:0000256" key="7">
    <source>
        <dbReference type="RuleBase" id="RU003792"/>
    </source>
</evidence>
<dbReference type="HAMAP" id="MF_00171">
    <property type="entry name" value="TruA"/>
    <property type="match status" value="1"/>
</dbReference>
<dbReference type="Gene3D" id="3.30.70.580">
    <property type="entry name" value="Pseudouridine synthase I, catalytic domain, N-terminal subdomain"/>
    <property type="match status" value="1"/>
</dbReference>
<dbReference type="AlphaFoldDB" id="A0A1U9NQI3"/>
<dbReference type="PANTHER" id="PTHR11142:SF0">
    <property type="entry name" value="TRNA PSEUDOURIDINE SYNTHASE-LIKE 1"/>
    <property type="match status" value="1"/>
</dbReference>
<dbReference type="PANTHER" id="PTHR11142">
    <property type="entry name" value="PSEUDOURIDYLATE SYNTHASE"/>
    <property type="match status" value="1"/>
</dbReference>
<dbReference type="InterPro" id="IPR020095">
    <property type="entry name" value="PsdUridine_synth_TruA_C"/>
</dbReference>
<evidence type="ECO:0000259" key="8">
    <source>
        <dbReference type="Pfam" id="PF01416"/>
    </source>
</evidence>
<dbReference type="STRING" id="1936003.STSP2_03398"/>
<dbReference type="SUPFAM" id="SSF55120">
    <property type="entry name" value="Pseudouridine synthase"/>
    <property type="match status" value="1"/>
</dbReference>
<feature type="domain" description="Pseudouridine synthase I TruA alpha/beta" evidence="8">
    <location>
        <begin position="10"/>
        <end position="101"/>
    </location>
</feature>
<sequence length="250" mass="27636">MAKRNVKLVIQYDGSAYHGWAKQPGAATVQDTCQRAIKKLVGEDVRVHLVGASRTDAGVSALGQVANMKIDTVVPTANFRRALNNILPDDIAILEAVDAPDKFSAITNAVRKHYRYTIYTGSVRPVLHIKHCWHYHADLDIDAMNAAAEHIVGKNDFKSFSSSGDHRKNHVRTVFRCEVTEDGDWVYIDVEGDGFVYNMVRIIAGTLVEVGRGRWQADRVKDIVAACDRTKAGPLAPGSGLCLMRIDFDM</sequence>
<keyword evidence="10" id="KW-1185">Reference proteome</keyword>
<dbReference type="OrthoDB" id="9811823at2"/>
<organism evidence="9 10">
    <name type="scientific">Anaerohalosphaera lusitana</name>
    <dbReference type="NCBI Taxonomy" id="1936003"/>
    <lineage>
        <taxon>Bacteria</taxon>
        <taxon>Pseudomonadati</taxon>
        <taxon>Planctomycetota</taxon>
        <taxon>Phycisphaerae</taxon>
        <taxon>Sedimentisphaerales</taxon>
        <taxon>Anaerohalosphaeraceae</taxon>
        <taxon>Anaerohalosphaera</taxon>
    </lineage>
</organism>
<feature type="active site" description="Nucleophile" evidence="4 5">
    <location>
        <position position="56"/>
    </location>
</feature>
<comment type="function">
    <text evidence="4">Formation of pseudouridine at positions 38, 39 and 40 in the anticodon stem and loop of transfer RNAs.</text>
</comment>
<evidence type="ECO:0000313" key="9">
    <source>
        <dbReference type="EMBL" id="AQT70193.1"/>
    </source>
</evidence>
<dbReference type="PIRSF" id="PIRSF001430">
    <property type="entry name" value="tRNA_psdUrid_synth"/>
    <property type="match status" value="1"/>
</dbReference>
<dbReference type="InterPro" id="IPR020094">
    <property type="entry name" value="TruA/RsuA/RluB/E/F_N"/>
</dbReference>
<dbReference type="KEGG" id="alus:STSP2_03398"/>
<dbReference type="RefSeq" id="WP_146663802.1">
    <property type="nucleotide sequence ID" value="NZ_CP019791.1"/>
</dbReference>
<feature type="binding site" evidence="4 6">
    <location>
        <position position="114"/>
    </location>
    <ligand>
        <name>substrate</name>
    </ligand>
</feature>
<evidence type="ECO:0000256" key="2">
    <source>
        <dbReference type="ARBA" id="ARBA00022694"/>
    </source>
</evidence>
<comment type="catalytic activity">
    <reaction evidence="4 7">
        <text>uridine(38/39/40) in tRNA = pseudouridine(38/39/40) in tRNA</text>
        <dbReference type="Rhea" id="RHEA:22376"/>
        <dbReference type="Rhea" id="RHEA-COMP:10085"/>
        <dbReference type="Rhea" id="RHEA-COMP:10087"/>
        <dbReference type="ChEBI" id="CHEBI:65314"/>
        <dbReference type="ChEBI" id="CHEBI:65315"/>
        <dbReference type="EC" id="5.4.99.12"/>
    </reaction>
</comment>
<dbReference type="InterPro" id="IPR020103">
    <property type="entry name" value="PsdUridine_synth_cat_dom_sf"/>
</dbReference>
<gene>
    <name evidence="4 9" type="primary">truA</name>
    <name evidence="9" type="ORF">STSP2_03398</name>
</gene>
<evidence type="ECO:0000256" key="1">
    <source>
        <dbReference type="ARBA" id="ARBA00009375"/>
    </source>
</evidence>
<protein>
    <recommendedName>
        <fullName evidence="4">tRNA pseudouridine synthase A</fullName>
        <ecNumber evidence="4">5.4.99.12</ecNumber>
    </recommendedName>
    <alternativeName>
        <fullName evidence="4">tRNA pseudouridine(38-40) synthase</fullName>
    </alternativeName>
    <alternativeName>
        <fullName evidence="4">tRNA pseudouridylate synthase I</fullName>
    </alternativeName>
    <alternativeName>
        <fullName evidence="4">tRNA-uridine isomerase I</fullName>
    </alternativeName>
</protein>
<evidence type="ECO:0000313" key="10">
    <source>
        <dbReference type="Proteomes" id="UP000189674"/>
    </source>
</evidence>
<dbReference type="GO" id="GO:0160147">
    <property type="term" value="F:tRNA pseudouridine(38-40) synthase activity"/>
    <property type="evidence" value="ECO:0007669"/>
    <property type="project" value="UniProtKB-EC"/>
</dbReference>
<dbReference type="EC" id="5.4.99.12" evidence="4"/>
<dbReference type="CDD" id="cd02570">
    <property type="entry name" value="PseudoU_synth_EcTruA"/>
    <property type="match status" value="1"/>
</dbReference>
<keyword evidence="3 4" id="KW-0413">Isomerase</keyword>
<dbReference type="GO" id="GO:0031119">
    <property type="term" value="P:tRNA pseudouridine synthesis"/>
    <property type="evidence" value="ECO:0007669"/>
    <property type="project" value="UniProtKB-UniRule"/>
</dbReference>
<dbReference type="GO" id="GO:0003723">
    <property type="term" value="F:RNA binding"/>
    <property type="evidence" value="ECO:0007669"/>
    <property type="project" value="InterPro"/>
</dbReference>
<feature type="domain" description="Pseudouridine synthase I TruA alpha/beta" evidence="8">
    <location>
        <begin position="147"/>
        <end position="249"/>
    </location>
</feature>
<keyword evidence="2 4" id="KW-0819">tRNA processing</keyword>
<dbReference type="Pfam" id="PF01416">
    <property type="entry name" value="PseudoU_synth_1"/>
    <property type="match status" value="2"/>
</dbReference>
<evidence type="ECO:0000256" key="6">
    <source>
        <dbReference type="PIRSR" id="PIRSR001430-2"/>
    </source>
</evidence>
<name>A0A1U9NQI3_9BACT</name>
<accession>A0A1U9NQI3</accession>
<dbReference type="InterPro" id="IPR001406">
    <property type="entry name" value="PsdUridine_synth_TruA"/>
</dbReference>
<proteinExistence type="inferred from homology"/>
<comment type="caution">
    <text evidence="4">Lacks conserved residue(s) required for the propagation of feature annotation.</text>
</comment>
<dbReference type="Gene3D" id="3.30.70.660">
    <property type="entry name" value="Pseudouridine synthase I, catalytic domain, C-terminal subdomain"/>
    <property type="match status" value="1"/>
</dbReference>
<dbReference type="EMBL" id="CP019791">
    <property type="protein sequence ID" value="AQT70193.1"/>
    <property type="molecule type" value="Genomic_DNA"/>
</dbReference>
<evidence type="ECO:0000256" key="5">
    <source>
        <dbReference type="PIRSR" id="PIRSR001430-1"/>
    </source>
</evidence>
<dbReference type="NCBIfam" id="TIGR00071">
    <property type="entry name" value="hisT_truA"/>
    <property type="match status" value="1"/>
</dbReference>
<evidence type="ECO:0000256" key="3">
    <source>
        <dbReference type="ARBA" id="ARBA00023235"/>
    </source>
</evidence>
<reference evidence="10" key="1">
    <citation type="submission" date="2017-02" db="EMBL/GenBank/DDBJ databases">
        <title>Comparative genomics and description of representatives of a novel lineage of planctomycetes thriving in anoxic sediments.</title>
        <authorList>
            <person name="Spring S."/>
            <person name="Bunk B."/>
            <person name="Sproer C."/>
        </authorList>
    </citation>
    <scope>NUCLEOTIDE SEQUENCE [LARGE SCALE GENOMIC DNA]</scope>
    <source>
        <strain evidence="10">ST-NAGAB-D1</strain>
    </source>
</reference>
<dbReference type="Proteomes" id="UP000189674">
    <property type="component" value="Chromosome"/>
</dbReference>
<comment type="similarity">
    <text evidence="1 4 7">Belongs to the tRNA pseudouridine synthase TruA family.</text>
</comment>
<evidence type="ECO:0000256" key="4">
    <source>
        <dbReference type="HAMAP-Rule" id="MF_00171"/>
    </source>
</evidence>
<dbReference type="InterPro" id="IPR020097">
    <property type="entry name" value="PsdUridine_synth_TruA_a/b_dom"/>
</dbReference>